<reference evidence="5 7" key="2">
    <citation type="submission" date="2018-08" db="EMBL/GenBank/DDBJ databases">
        <title>A genome reference for cultivated species of the human gut microbiota.</title>
        <authorList>
            <person name="Zou Y."/>
            <person name="Xue W."/>
            <person name="Luo G."/>
        </authorList>
    </citation>
    <scope>NUCLEOTIDE SEQUENCE [LARGE SCALE GENOMIC DNA]</scope>
    <source>
        <strain evidence="5 7">AM16-11</strain>
    </source>
</reference>
<dbReference type="GO" id="GO:0016787">
    <property type="term" value="F:hydrolase activity"/>
    <property type="evidence" value="ECO:0007669"/>
    <property type="project" value="UniProtKB-KW"/>
</dbReference>
<proteinExistence type="predicted"/>
<dbReference type="InterPro" id="IPR027417">
    <property type="entry name" value="P-loop_NTPase"/>
</dbReference>
<dbReference type="InterPro" id="IPR000330">
    <property type="entry name" value="SNF2_N"/>
</dbReference>
<dbReference type="SMART" id="SM00490">
    <property type="entry name" value="HELICc"/>
    <property type="match status" value="1"/>
</dbReference>
<evidence type="ECO:0000259" key="2">
    <source>
        <dbReference type="PROSITE" id="PS51192"/>
    </source>
</evidence>
<evidence type="ECO:0000313" key="4">
    <source>
        <dbReference type="EMBL" id="PWE84985.1"/>
    </source>
</evidence>
<dbReference type="Gene3D" id="3.40.50.300">
    <property type="entry name" value="P-loop containing nucleotide triphosphate hydrolases"/>
    <property type="match status" value="1"/>
</dbReference>
<dbReference type="EMBL" id="JRFS01000002">
    <property type="protein sequence ID" value="PWE84985.1"/>
    <property type="molecule type" value="Genomic_DNA"/>
</dbReference>
<keyword evidence="4" id="KW-0547">Nucleotide-binding</keyword>
<feature type="domain" description="Helicase C-terminal" evidence="3">
    <location>
        <begin position="538"/>
        <end position="697"/>
    </location>
</feature>
<dbReference type="SUPFAM" id="SSF47794">
    <property type="entry name" value="Rad51 N-terminal domain-like"/>
    <property type="match status" value="1"/>
</dbReference>
<dbReference type="Gene3D" id="3.40.50.10810">
    <property type="entry name" value="Tandem AAA-ATPase domain"/>
    <property type="match status" value="1"/>
</dbReference>
<organism evidence="4 6">
    <name type="scientific">Agathobacter rectalis</name>
    <dbReference type="NCBI Taxonomy" id="39491"/>
    <lineage>
        <taxon>Bacteria</taxon>
        <taxon>Bacillati</taxon>
        <taxon>Bacillota</taxon>
        <taxon>Clostridia</taxon>
        <taxon>Lachnospirales</taxon>
        <taxon>Lachnospiraceae</taxon>
        <taxon>Agathobacter</taxon>
    </lineage>
</organism>
<dbReference type="Proteomes" id="UP000285865">
    <property type="component" value="Unassembled WGS sequence"/>
</dbReference>
<feature type="domain" description="Helicase ATP-binding" evidence="2">
    <location>
        <begin position="292"/>
        <end position="451"/>
    </location>
</feature>
<dbReference type="CDD" id="cd18793">
    <property type="entry name" value="SF2_C_SNF"/>
    <property type="match status" value="1"/>
</dbReference>
<protein>
    <submittedName>
        <fullName evidence="5">DEAD/DEAH box helicase</fullName>
    </submittedName>
    <submittedName>
        <fullName evidence="4">RNA helicase</fullName>
    </submittedName>
</protein>
<dbReference type="InterPro" id="IPR010995">
    <property type="entry name" value="DNA_repair_Rad51/TF_NusA_a-hlx"/>
</dbReference>
<dbReference type="PROSITE" id="PS51194">
    <property type="entry name" value="HELICASE_CTER"/>
    <property type="match status" value="1"/>
</dbReference>
<keyword evidence="1" id="KW-0378">Hydrolase</keyword>
<sequence length="723" mass="82348">MERNFSFDDAKNLIHRHKRLQARLIDFMNADKRYMDMVSDISGRYITTEVLKELRNISVEELNRDKLGIRVKSLRQNGFSTYEDIFAASVYQLSAIKGISDDGANTIKNMVRDTYSAVKKSTKLKLSFDNRTKETTRLVTAVSQYLRARQVADLSTKLYDVSSMYISNAINDVEPATTVFKWLFSSKDKKNKAVNSYNYLQQKLNDSYGNEVNRLGEEYRNLDYYSENDVWADFQKDPIKYINTIEQIVPGLLGNDDSVYGLPEDLAREVQDECFFPDGLLCSLRRYQEWGVKYILHQGRVLLGDEMGLGKTIQAIAAMVSLRNTGATHFVVLCPASVIINWCREIGKFSKLRAIKVHGSSRLSALDEWIRMGGVAVTTYETTAYFKLPDDFKFSMLVVDEAHYIKNPDANRSINTRAICAHAQRLLFMTGTALENNVDEMVNLIDILRPDIAKQISRMKMLSSAPQFREKVATVYYRRKREDVLTELPELLENEEWCQLCAEEEQAYEEAVLSRNYNAARRVSWNVSDLKNSCKANRMLEIIEEAKSEDRKIIVFSFYLDTIKKISDLLGEQCMEPINGSISPSKRQEIIDKFDKAPAGQVLAAQIIAGGTGLNIQSASVVILCEPQLKPSIENQAISRAYRMGQARNVIVYRLLCDNTIDEKITDLLSEKQAVFDAFADKSVAAENVEIDTTSLSDIIQEEIDRIKNKAENIVDDKEITLK</sequence>
<dbReference type="Gene3D" id="1.10.150.20">
    <property type="entry name" value="5' to 3' exonuclease, C-terminal subdomain"/>
    <property type="match status" value="1"/>
</dbReference>
<evidence type="ECO:0000313" key="5">
    <source>
        <dbReference type="EMBL" id="RHI25593.1"/>
    </source>
</evidence>
<dbReference type="CDD" id="cd17919">
    <property type="entry name" value="DEXHc_Snf"/>
    <property type="match status" value="1"/>
</dbReference>
<accession>A0A2U2EKG6</accession>
<dbReference type="Pfam" id="PF00271">
    <property type="entry name" value="Helicase_C"/>
    <property type="match status" value="1"/>
</dbReference>
<evidence type="ECO:0000313" key="7">
    <source>
        <dbReference type="Proteomes" id="UP000285865"/>
    </source>
</evidence>
<dbReference type="SUPFAM" id="SSF52540">
    <property type="entry name" value="P-loop containing nucleoside triphosphate hydrolases"/>
    <property type="match status" value="2"/>
</dbReference>
<dbReference type="InterPro" id="IPR038718">
    <property type="entry name" value="SNF2-like_sf"/>
</dbReference>
<dbReference type="RefSeq" id="WP_109257223.1">
    <property type="nucleotide sequence ID" value="NZ_DAWCLC010000113.1"/>
</dbReference>
<dbReference type="AlphaFoldDB" id="A0A2U2EKG6"/>
<dbReference type="InterPro" id="IPR001650">
    <property type="entry name" value="Helicase_C-like"/>
</dbReference>
<dbReference type="PANTHER" id="PTHR45629">
    <property type="entry name" value="SNF2/RAD54 FAMILY MEMBER"/>
    <property type="match status" value="1"/>
</dbReference>
<gene>
    <name evidence="5" type="ORF">DW172_02560</name>
    <name evidence="4" type="ORF">LD38_02590</name>
</gene>
<dbReference type="EMBL" id="QRKN01000001">
    <property type="protein sequence ID" value="RHI25593.1"/>
    <property type="molecule type" value="Genomic_DNA"/>
</dbReference>
<name>A0A2U2EKG6_9FIRM</name>
<dbReference type="InterPro" id="IPR014001">
    <property type="entry name" value="Helicase_ATP-bd"/>
</dbReference>
<dbReference type="Pfam" id="PF00176">
    <property type="entry name" value="SNF2-rel_dom"/>
    <property type="match status" value="1"/>
</dbReference>
<evidence type="ECO:0000259" key="3">
    <source>
        <dbReference type="PROSITE" id="PS51194"/>
    </source>
</evidence>
<reference evidence="4 6" key="1">
    <citation type="submission" date="2014-09" db="EMBL/GenBank/DDBJ databases">
        <title>Butyrate-producing bacteria isolated from human gut.</title>
        <authorList>
            <person name="Zhang Q."/>
            <person name="Zhao L."/>
        </authorList>
    </citation>
    <scope>NUCLEOTIDE SEQUENCE [LARGE SCALE GENOMIC DNA]</scope>
    <source>
        <strain evidence="4 6">R22</strain>
    </source>
</reference>
<dbReference type="PANTHER" id="PTHR45629:SF7">
    <property type="entry name" value="DNA EXCISION REPAIR PROTEIN ERCC-6-RELATED"/>
    <property type="match status" value="1"/>
</dbReference>
<dbReference type="SMART" id="SM00487">
    <property type="entry name" value="DEXDc"/>
    <property type="match status" value="1"/>
</dbReference>
<dbReference type="PROSITE" id="PS51192">
    <property type="entry name" value="HELICASE_ATP_BIND_1"/>
    <property type="match status" value="1"/>
</dbReference>
<dbReference type="InterPro" id="IPR050496">
    <property type="entry name" value="SNF2_RAD54_helicase_repair"/>
</dbReference>
<keyword evidence="4" id="KW-0347">Helicase</keyword>
<comment type="caution">
    <text evidence="4">The sequence shown here is derived from an EMBL/GenBank/DDBJ whole genome shotgun (WGS) entry which is preliminary data.</text>
</comment>
<dbReference type="GO" id="GO:0004386">
    <property type="term" value="F:helicase activity"/>
    <property type="evidence" value="ECO:0007669"/>
    <property type="project" value="UniProtKB-KW"/>
</dbReference>
<dbReference type="InterPro" id="IPR049730">
    <property type="entry name" value="SNF2/RAD54-like_C"/>
</dbReference>
<dbReference type="Proteomes" id="UP000245905">
    <property type="component" value="Unassembled WGS sequence"/>
</dbReference>
<evidence type="ECO:0000313" key="6">
    <source>
        <dbReference type="Proteomes" id="UP000245905"/>
    </source>
</evidence>
<evidence type="ECO:0000256" key="1">
    <source>
        <dbReference type="ARBA" id="ARBA00022801"/>
    </source>
</evidence>
<dbReference type="GO" id="GO:0005524">
    <property type="term" value="F:ATP binding"/>
    <property type="evidence" value="ECO:0007669"/>
    <property type="project" value="InterPro"/>
</dbReference>
<keyword evidence="4" id="KW-0067">ATP-binding</keyword>